<protein>
    <recommendedName>
        <fullName evidence="4">Secreted protein</fullName>
    </recommendedName>
</protein>
<dbReference type="EnsemblPlants" id="Kaladp0266s0017.1.v1.1">
    <property type="protein sequence ID" value="Kaladp0266s0017.1.v1.1.CDS.1"/>
    <property type="gene ID" value="Kaladp0266s0017.v1.1"/>
</dbReference>
<proteinExistence type="predicted"/>
<evidence type="ECO:0000313" key="3">
    <source>
        <dbReference type="Proteomes" id="UP000594263"/>
    </source>
</evidence>
<reference evidence="2" key="1">
    <citation type="submission" date="2021-01" db="UniProtKB">
        <authorList>
            <consortium name="EnsemblPlants"/>
        </authorList>
    </citation>
    <scope>IDENTIFICATION</scope>
</reference>
<sequence>MMLKIWLHLCAEIGLSMQLLAPISCNHSWNAYNNRICYLRRIPVLPHRRNVAECYSSADNALVLHWCCVPTSNKMKMNFDLSF</sequence>
<dbReference type="Proteomes" id="UP000594263">
    <property type="component" value="Unplaced"/>
</dbReference>
<keyword evidence="3" id="KW-1185">Reference proteome</keyword>
<feature type="chain" id="PRO_5029655560" description="Secreted protein" evidence="1">
    <location>
        <begin position="26"/>
        <end position="83"/>
    </location>
</feature>
<accession>A0A7N0VAE5</accession>
<evidence type="ECO:0000313" key="2">
    <source>
        <dbReference type="EnsemblPlants" id="Kaladp0266s0017.1.v1.1.CDS.1"/>
    </source>
</evidence>
<evidence type="ECO:0008006" key="4">
    <source>
        <dbReference type="Google" id="ProtNLM"/>
    </source>
</evidence>
<dbReference type="Gramene" id="Kaladp0266s0017.1.v1.1">
    <property type="protein sequence ID" value="Kaladp0266s0017.1.v1.1.CDS.1"/>
    <property type="gene ID" value="Kaladp0266s0017.v1.1"/>
</dbReference>
<keyword evidence="1" id="KW-0732">Signal</keyword>
<dbReference type="AlphaFoldDB" id="A0A7N0VAE5"/>
<organism evidence="2 3">
    <name type="scientific">Kalanchoe fedtschenkoi</name>
    <name type="common">Lavender scallops</name>
    <name type="synonym">South American air plant</name>
    <dbReference type="NCBI Taxonomy" id="63787"/>
    <lineage>
        <taxon>Eukaryota</taxon>
        <taxon>Viridiplantae</taxon>
        <taxon>Streptophyta</taxon>
        <taxon>Embryophyta</taxon>
        <taxon>Tracheophyta</taxon>
        <taxon>Spermatophyta</taxon>
        <taxon>Magnoliopsida</taxon>
        <taxon>eudicotyledons</taxon>
        <taxon>Gunneridae</taxon>
        <taxon>Pentapetalae</taxon>
        <taxon>Saxifragales</taxon>
        <taxon>Crassulaceae</taxon>
        <taxon>Kalanchoe</taxon>
    </lineage>
</organism>
<feature type="signal peptide" evidence="1">
    <location>
        <begin position="1"/>
        <end position="25"/>
    </location>
</feature>
<name>A0A7N0VAE5_KALFE</name>
<evidence type="ECO:0000256" key="1">
    <source>
        <dbReference type="SAM" id="SignalP"/>
    </source>
</evidence>